<dbReference type="Proteomes" id="UP000199112">
    <property type="component" value="Unassembled WGS sequence"/>
</dbReference>
<accession>A0A1H6FK11</accession>
<dbReference type="AlphaFoldDB" id="A0A1H6FK11"/>
<protein>
    <submittedName>
        <fullName evidence="1">Uncharacterized protein</fullName>
    </submittedName>
</protein>
<proteinExistence type="predicted"/>
<reference evidence="2" key="1">
    <citation type="submission" date="2016-10" db="EMBL/GenBank/DDBJ databases">
        <authorList>
            <person name="Varghese N."/>
            <person name="Submissions S."/>
        </authorList>
    </citation>
    <scope>NUCLEOTIDE SEQUENCE [LARGE SCALE GENOMIC DNA]</scope>
    <source>
        <strain evidence="2">CGMCC 1.8981</strain>
    </source>
</reference>
<evidence type="ECO:0000313" key="2">
    <source>
        <dbReference type="Proteomes" id="UP000199112"/>
    </source>
</evidence>
<organism evidence="1 2">
    <name type="scientific">Natronorubrum sediminis</name>
    <dbReference type="NCBI Taxonomy" id="640943"/>
    <lineage>
        <taxon>Archaea</taxon>
        <taxon>Methanobacteriati</taxon>
        <taxon>Methanobacteriota</taxon>
        <taxon>Stenosarchaea group</taxon>
        <taxon>Halobacteria</taxon>
        <taxon>Halobacteriales</taxon>
        <taxon>Natrialbaceae</taxon>
        <taxon>Natronorubrum</taxon>
    </lineage>
</organism>
<keyword evidence="2" id="KW-1185">Reference proteome</keyword>
<evidence type="ECO:0000313" key="1">
    <source>
        <dbReference type="EMBL" id="SEH11199.1"/>
    </source>
</evidence>
<dbReference type="OrthoDB" id="155576at2157"/>
<gene>
    <name evidence="1" type="ORF">SAMN04487967_0242</name>
</gene>
<name>A0A1H6FK11_9EURY</name>
<dbReference type="RefSeq" id="WP_139305359.1">
    <property type="nucleotide sequence ID" value="NZ_FNWL01000001.1"/>
</dbReference>
<dbReference type="EMBL" id="FNWL01000001">
    <property type="protein sequence ID" value="SEH11199.1"/>
    <property type="molecule type" value="Genomic_DNA"/>
</dbReference>
<sequence>MSMDFPSLIDEYENANPGESVEYKDDSGSWQDDTDYGFGSISSEFQRRGHISRPELRKIGEWKYPTGRIDQYLKNNNSTYVEQRSAVAFQTSSDVEKIEALTELRGIRVPLASVILTMFNPADYAIVDYHTFRALGAELLDLQNYPDYAEFMGYFQNYNSDPEAYSIYMDVVRDVAQQEGILPREVDMALWAHDKIESS</sequence>